<dbReference type="EMBL" id="FOFP01000010">
    <property type="protein sequence ID" value="SEQ84538.1"/>
    <property type="molecule type" value="Genomic_DNA"/>
</dbReference>
<gene>
    <name evidence="1" type="ORF">SAMN05216600_110173</name>
</gene>
<dbReference type="Gene3D" id="1.10.510.10">
    <property type="entry name" value="Transferase(Phosphotransferase) domain 1"/>
    <property type="match status" value="1"/>
</dbReference>
<dbReference type="GO" id="GO:0016301">
    <property type="term" value="F:kinase activity"/>
    <property type="evidence" value="ECO:0007669"/>
    <property type="project" value="UniProtKB-KW"/>
</dbReference>
<comment type="caution">
    <text evidence="1">The sequence shown here is derived from an EMBL/GenBank/DDBJ whole genome shotgun (WGS) entry which is preliminary data.</text>
</comment>
<dbReference type="RefSeq" id="WP_069521864.1">
    <property type="nucleotide sequence ID" value="NZ_FOFP01000010.1"/>
</dbReference>
<accession>A0ABY1BH18</accession>
<evidence type="ECO:0000313" key="1">
    <source>
        <dbReference type="EMBL" id="SEQ84538.1"/>
    </source>
</evidence>
<dbReference type="InterPro" id="IPR011009">
    <property type="entry name" value="Kinase-like_dom_sf"/>
</dbReference>
<dbReference type="SUPFAM" id="SSF56112">
    <property type="entry name" value="Protein kinase-like (PK-like)"/>
    <property type="match status" value="2"/>
</dbReference>
<protein>
    <submittedName>
        <fullName evidence="1">Lipopolysaccharide kinase (Kdo/WaaP) family protein</fullName>
    </submittedName>
</protein>
<proteinExistence type="predicted"/>
<keyword evidence="1" id="KW-0808">Transferase</keyword>
<keyword evidence="1" id="KW-0418">Kinase</keyword>
<dbReference type="Proteomes" id="UP000198512">
    <property type="component" value="Unassembled WGS sequence"/>
</dbReference>
<sequence>MTLAELVRAGRSPALPMTLQLAEGSEDGVLQISRWLRVLPGQRYVAQAQWQGQAVLAKLLVGPRAARQFQREQQGALALSAQGVDTPALLTAAESAQGAWLLFDYLDGAQSLAEAWAAVAYEAPCSDAQQQVLGEALGAIAQLHRAGLWQDDLHLDNLMRHAGRLYVVDGGGVRVEAPGQALSRERVLANLGTFFAQLPASLEPFIEELLVHYLLVNGEHALPLEALLEEIAAVRRWRLRDYLRKIARDCSLFAVERGASLLRAVRRDTLDALAPVLADPDGAIAAGQSLKQGGSATVARIEAGGQIWVIKRYNIKNFLHWLKRCWRPSRAWHSWVAGHHLTQIGIATPAPVAVIERRRFWLRERAYLINAYSEGYDLFQLLGHDGGEPPAAAVGEALCQLFSQLGAARISHGDLKATNLLWDNGRIALIDLDALCVHRRHSSWQRAALADRARFIRNWPSSSPLANWFEHNLPMP</sequence>
<organism evidence="1 2">
    <name type="scientific">Pseudomonas cuatrocienegasensis</name>
    <dbReference type="NCBI Taxonomy" id="543360"/>
    <lineage>
        <taxon>Bacteria</taxon>
        <taxon>Pseudomonadati</taxon>
        <taxon>Pseudomonadota</taxon>
        <taxon>Gammaproteobacteria</taxon>
        <taxon>Pseudomonadales</taxon>
        <taxon>Pseudomonadaceae</taxon>
        <taxon>Pseudomonas</taxon>
    </lineage>
</organism>
<evidence type="ECO:0000313" key="2">
    <source>
        <dbReference type="Proteomes" id="UP000198512"/>
    </source>
</evidence>
<name>A0ABY1BH18_9PSED</name>
<reference evidence="1 2" key="1">
    <citation type="submission" date="2016-10" db="EMBL/GenBank/DDBJ databases">
        <authorList>
            <person name="Varghese N."/>
            <person name="Submissions S."/>
        </authorList>
    </citation>
    <scope>NUCLEOTIDE SEQUENCE [LARGE SCALE GENOMIC DNA]</scope>
    <source>
        <strain evidence="1 2">CIP 109853</strain>
    </source>
</reference>
<dbReference type="Pfam" id="PF06293">
    <property type="entry name" value="Kdo"/>
    <property type="match status" value="1"/>
</dbReference>
<keyword evidence="2" id="KW-1185">Reference proteome</keyword>